<proteinExistence type="predicted"/>
<name>A0A174FPK0_9BACE</name>
<gene>
    <name evidence="3" type="ORF">ERS852461_00447</name>
</gene>
<dbReference type="EMBL" id="CZAE01000002">
    <property type="protein sequence ID" value="CUO52133.1"/>
    <property type="molecule type" value="Genomic_DNA"/>
</dbReference>
<dbReference type="Proteomes" id="UP000095606">
    <property type="component" value="Unassembled WGS sequence"/>
</dbReference>
<feature type="transmembrane region" description="Helical" evidence="1">
    <location>
        <begin position="148"/>
        <end position="165"/>
    </location>
</feature>
<dbReference type="AlphaFoldDB" id="A0A174FPK0"/>
<evidence type="ECO:0000256" key="1">
    <source>
        <dbReference type="SAM" id="Phobius"/>
    </source>
</evidence>
<accession>A0A3E5GLY5</accession>
<keyword evidence="1" id="KW-1133">Transmembrane helix</keyword>
<keyword evidence="1" id="KW-0472">Membrane</keyword>
<reference evidence="3 4" key="1">
    <citation type="submission" date="2015-09" db="EMBL/GenBank/DDBJ databases">
        <authorList>
            <consortium name="Pathogen Informatics"/>
        </authorList>
    </citation>
    <scope>NUCLEOTIDE SEQUENCE [LARGE SCALE GENOMIC DNA]</scope>
    <source>
        <strain evidence="3 4">2789STDY5834846</strain>
    </source>
</reference>
<keyword evidence="1" id="KW-0812">Transmembrane</keyword>
<evidence type="ECO:0000256" key="2">
    <source>
        <dbReference type="SAM" id="SignalP"/>
    </source>
</evidence>
<dbReference type="PROSITE" id="PS51257">
    <property type="entry name" value="PROKAR_LIPOPROTEIN"/>
    <property type="match status" value="1"/>
</dbReference>
<feature type="signal peptide" evidence="2">
    <location>
        <begin position="1"/>
        <end position="22"/>
    </location>
</feature>
<evidence type="ECO:0000313" key="4">
    <source>
        <dbReference type="Proteomes" id="UP000095606"/>
    </source>
</evidence>
<accession>A0A174FPK0</accession>
<sequence length="171" mass="19435">MKPITIISCILCILLLGSCATSKNTEHQQQIDYSSELQQLRNSLDSLHMDIDKQSKVTADKLSNLKLENKTVYLSMPDSTGKQYPIKQSITNINKQDTEHTESAETLSISISQISSKLDSLYQRVNELSKSSGKTIELSWWDLHKDKIYLSAIITMLITIFLVKIKKSYHL</sequence>
<keyword evidence="2" id="KW-0732">Signal</keyword>
<dbReference type="RefSeq" id="WP_008647889.1">
    <property type="nucleotide sequence ID" value="NZ_CABMFH010000002.1"/>
</dbReference>
<protein>
    <submittedName>
        <fullName evidence="3">Uncharacterized protein</fullName>
    </submittedName>
</protein>
<organism evidence="3 4">
    <name type="scientific">Bacteroides faecis</name>
    <dbReference type="NCBI Taxonomy" id="674529"/>
    <lineage>
        <taxon>Bacteria</taxon>
        <taxon>Pseudomonadati</taxon>
        <taxon>Bacteroidota</taxon>
        <taxon>Bacteroidia</taxon>
        <taxon>Bacteroidales</taxon>
        <taxon>Bacteroidaceae</taxon>
        <taxon>Bacteroides</taxon>
    </lineage>
</organism>
<evidence type="ECO:0000313" key="3">
    <source>
        <dbReference type="EMBL" id="CUO52133.1"/>
    </source>
</evidence>
<feature type="chain" id="PRO_5041122595" evidence="2">
    <location>
        <begin position="23"/>
        <end position="171"/>
    </location>
</feature>